<evidence type="ECO:0000313" key="1">
    <source>
        <dbReference type="EMBL" id="MBH0230316.1"/>
    </source>
</evidence>
<dbReference type="Gene3D" id="1.10.287.950">
    <property type="entry name" value="Methyl-accepting chemotaxis protein"/>
    <property type="match status" value="1"/>
</dbReference>
<dbReference type="PANTHER" id="PTHR40070">
    <property type="entry name" value="UPF0478 PROTEIN YTXG"/>
    <property type="match status" value="1"/>
</dbReference>
<accession>A0A931HVS4</accession>
<dbReference type="Pfam" id="PF06103">
    <property type="entry name" value="DUF948"/>
    <property type="match status" value="1"/>
</dbReference>
<name>A0A931HVS4_9BACI</name>
<dbReference type="SUPFAM" id="SSF58104">
    <property type="entry name" value="Methyl-accepting chemotaxis protein (MCP) signaling domain"/>
    <property type="match status" value="1"/>
</dbReference>
<dbReference type="Proteomes" id="UP000614490">
    <property type="component" value="Unassembled WGS sequence"/>
</dbReference>
<dbReference type="AlphaFoldDB" id="A0A931HVS4"/>
<gene>
    <name evidence="1" type="ORF">H0267_08845</name>
</gene>
<dbReference type="InterPro" id="IPR009293">
    <property type="entry name" value="UPF0478"/>
</dbReference>
<dbReference type="PANTHER" id="PTHR40070:SF1">
    <property type="entry name" value="UPF0478 PROTEIN YTXG"/>
    <property type="match status" value="1"/>
</dbReference>
<protein>
    <submittedName>
        <fullName evidence="1">DUF948 domain-containing protein</fullName>
    </submittedName>
</protein>
<dbReference type="EMBL" id="JADZSC010000002">
    <property type="protein sequence ID" value="MBH0230316.1"/>
    <property type="molecule type" value="Genomic_DNA"/>
</dbReference>
<dbReference type="RefSeq" id="WP_197316959.1">
    <property type="nucleotide sequence ID" value="NZ_JADZSC010000002.1"/>
</dbReference>
<organism evidence="1 2">
    <name type="scientific">Halobacillus yeomjeoni</name>
    <dbReference type="NCBI Taxonomy" id="311194"/>
    <lineage>
        <taxon>Bacteria</taxon>
        <taxon>Bacillati</taxon>
        <taxon>Bacillota</taxon>
        <taxon>Bacilli</taxon>
        <taxon>Bacillales</taxon>
        <taxon>Bacillaceae</taxon>
        <taxon>Halobacillus</taxon>
    </lineage>
</organism>
<sequence>MTLAGISLLIIALSFAFIAVFVVKTLKAASSTMTSVSNTLEKVEGQMQGITSESENLLKKTNNIASDLEKKTQSINGFVDSLQNVGATMGNVNHTLNGMAESVAHASDRSSDQVAQAMRWGDAAIELYLRWKTKKNNTGKRG</sequence>
<keyword evidence="2" id="KW-1185">Reference proteome</keyword>
<comment type="caution">
    <text evidence="1">The sequence shown here is derived from an EMBL/GenBank/DDBJ whole genome shotgun (WGS) entry which is preliminary data.</text>
</comment>
<proteinExistence type="predicted"/>
<reference evidence="1 2" key="1">
    <citation type="journal article" date="2005" name="Int. J. Syst. Evol. Microbiol.">
        <title>Halobacillus yeomjeoni sp. nov., isolated from a marine solar saltern in Korea.</title>
        <authorList>
            <person name="Yoon J.H."/>
            <person name="Kang S.J."/>
            <person name="Lee C.H."/>
            <person name="Oh H.W."/>
            <person name="Oh T.K."/>
        </authorList>
    </citation>
    <scope>NUCLEOTIDE SEQUENCE [LARGE SCALE GENOMIC DNA]</scope>
    <source>
        <strain evidence="1 2">KCTC 3957</strain>
    </source>
</reference>
<evidence type="ECO:0000313" key="2">
    <source>
        <dbReference type="Proteomes" id="UP000614490"/>
    </source>
</evidence>